<dbReference type="PANTHER" id="PTHR36447:SF2">
    <property type="entry name" value="BETA-GALACTOSIDASE YESZ"/>
    <property type="match status" value="1"/>
</dbReference>
<name>A0A4Q9DR45_9BACL</name>
<keyword evidence="6" id="KW-0862">Zinc</keyword>
<dbReference type="Proteomes" id="UP000293142">
    <property type="component" value="Unassembled WGS sequence"/>
</dbReference>
<dbReference type="GO" id="GO:0046872">
    <property type="term" value="F:metal ion binding"/>
    <property type="evidence" value="ECO:0007669"/>
    <property type="project" value="UniProtKB-KW"/>
</dbReference>
<comment type="catalytic activity">
    <reaction evidence="1">
        <text>Hydrolysis of terminal non-reducing beta-D-galactose residues in beta-D-galactosides.</text>
        <dbReference type="EC" id="3.2.1.23"/>
    </reaction>
</comment>
<evidence type="ECO:0000259" key="8">
    <source>
        <dbReference type="Pfam" id="PF02449"/>
    </source>
</evidence>
<dbReference type="OrthoDB" id="9800974at2"/>
<dbReference type="EC" id="3.2.1.23" evidence="3"/>
<dbReference type="SUPFAM" id="SSF52317">
    <property type="entry name" value="Class I glutamine amidotransferase-like"/>
    <property type="match status" value="1"/>
</dbReference>
<dbReference type="InterPro" id="IPR029062">
    <property type="entry name" value="Class_I_gatase-like"/>
</dbReference>
<dbReference type="Pfam" id="PF08532">
    <property type="entry name" value="Glyco_hydro_42M"/>
    <property type="match status" value="1"/>
</dbReference>
<evidence type="ECO:0000313" key="11">
    <source>
        <dbReference type="Proteomes" id="UP000293142"/>
    </source>
</evidence>
<dbReference type="SUPFAM" id="SSF51445">
    <property type="entry name" value="(Trans)glycosidases"/>
    <property type="match status" value="1"/>
</dbReference>
<evidence type="ECO:0000256" key="1">
    <source>
        <dbReference type="ARBA" id="ARBA00001412"/>
    </source>
</evidence>
<dbReference type="Gene3D" id="3.20.20.80">
    <property type="entry name" value="Glycosidases"/>
    <property type="match status" value="1"/>
</dbReference>
<gene>
    <name evidence="10" type="ORF">EYB31_12880</name>
</gene>
<keyword evidence="5" id="KW-0378">Hydrolase</keyword>
<evidence type="ECO:0000256" key="4">
    <source>
        <dbReference type="ARBA" id="ARBA00022723"/>
    </source>
</evidence>
<dbReference type="CDD" id="cd03143">
    <property type="entry name" value="A4_beta-galactosidase_middle_domain"/>
    <property type="match status" value="1"/>
</dbReference>
<dbReference type="AlphaFoldDB" id="A0A4Q9DR45"/>
<reference evidence="10 11" key="1">
    <citation type="submission" date="2019-02" db="EMBL/GenBank/DDBJ databases">
        <title>Paenibacillus sp. nov., isolated from surface-sterilized tissue of Thalictrum simplex L.</title>
        <authorList>
            <person name="Tuo L."/>
        </authorList>
    </citation>
    <scope>NUCLEOTIDE SEQUENCE [LARGE SCALE GENOMIC DNA]</scope>
    <source>
        <strain evidence="10 11">N2SHLJ1</strain>
    </source>
</reference>
<proteinExistence type="inferred from homology"/>
<evidence type="ECO:0000256" key="2">
    <source>
        <dbReference type="ARBA" id="ARBA00005940"/>
    </source>
</evidence>
<accession>A0A4Q9DR45</accession>
<keyword evidence="4" id="KW-0479">Metal-binding</keyword>
<dbReference type="GO" id="GO:0004565">
    <property type="term" value="F:beta-galactosidase activity"/>
    <property type="evidence" value="ECO:0007669"/>
    <property type="project" value="UniProtKB-EC"/>
</dbReference>
<evidence type="ECO:0000256" key="7">
    <source>
        <dbReference type="ARBA" id="ARBA00023295"/>
    </source>
</evidence>
<dbReference type="GO" id="GO:0005975">
    <property type="term" value="P:carbohydrate metabolic process"/>
    <property type="evidence" value="ECO:0007669"/>
    <property type="project" value="InterPro"/>
</dbReference>
<dbReference type="Gene3D" id="3.40.50.880">
    <property type="match status" value="1"/>
</dbReference>
<dbReference type="EMBL" id="SIRE01000008">
    <property type="protein sequence ID" value="TBL79107.1"/>
    <property type="molecule type" value="Genomic_DNA"/>
</dbReference>
<feature type="domain" description="Glycoside hydrolase family 42 N-terminal" evidence="8">
    <location>
        <begin position="98"/>
        <end position="436"/>
    </location>
</feature>
<sequence>MPRTGSSPKKMILIFLKALTCVFAGVHTTIKKNSPEAVNKRRNKLWRRLFAGILRSMTILGRLTTLQTPFNETQGKPNAERNQEMQFGAVYFRKTNPPRKDWERDYAVAAEDGHSMFRHWFPWSAIEVAPGVFDWSDFDTHLDLAAKYNINTIIAEHLLIYPEWLRTHFPHARFEHRDGRQRLNTMSVSSAVGGQLSMCLDNPEIEQAAGRFLSELAKRYRNHPGLYGYNIWNECSYHSPDNICHCAGTQNRFRQWLKNKYGDIHTLAKAWFRYSLTRWEDVQLPRSIEPYPDVFDAIDFQRDNAIHWMKWRANILRSEDAVHPIVAHGNGKSFSDIVSTCGDDFRAAEVVDIFGYTYWYANNCSLFLAGDIIRSASKGKTFWRAEAIGNSTWEKRRAEQPHNKEKDDMSEPENIRLDCLISLATGARAYLNPRWRPLLDGPLFGAYGWYGMDGSRTERSEMASSLAKWSLAPETAPLWKAAPVQGELAILLIEDCQAFCYATYGSTDYYSDCLQGAYEAFLDSNIQCDVIKLDQIDRYSMLYVPYPVALSDNAAATLRAWVEQGGTLISEACFGYFANYGHANEVQPNRGFAEVFGATEAAVSLGPDRWNELSLSVGDGQLGGAIYRQAYALQGGTASAWFEDGSVAAVDHTYGQGRTRLIGSMPGYAYKKRPSDESRKWFASLLSFAGKTQVVRVDQPGVVARLCEGEDGYYLWTINTDKQERTVNIALDGPSAGFRQAKAIYGNPVTDSHERTLTATVSGRDAVIIKLD</sequence>
<evidence type="ECO:0000313" key="10">
    <source>
        <dbReference type="EMBL" id="TBL79107.1"/>
    </source>
</evidence>
<keyword evidence="11" id="KW-1185">Reference proteome</keyword>
<dbReference type="InterPro" id="IPR013529">
    <property type="entry name" value="Glyco_hydro_42_N"/>
</dbReference>
<dbReference type="Pfam" id="PF02449">
    <property type="entry name" value="Glyco_hydro_42"/>
    <property type="match status" value="1"/>
</dbReference>
<evidence type="ECO:0000259" key="9">
    <source>
        <dbReference type="Pfam" id="PF08532"/>
    </source>
</evidence>
<dbReference type="InterPro" id="IPR003476">
    <property type="entry name" value="Glyco_hydro_42"/>
</dbReference>
<comment type="similarity">
    <text evidence="2">Belongs to the glycosyl hydrolase 42 family.</text>
</comment>
<feature type="domain" description="Beta-galactosidase trimerisation" evidence="9">
    <location>
        <begin position="509"/>
        <end position="667"/>
    </location>
</feature>
<keyword evidence="7" id="KW-0326">Glycosidase</keyword>
<dbReference type="GO" id="GO:0009341">
    <property type="term" value="C:beta-galactosidase complex"/>
    <property type="evidence" value="ECO:0007669"/>
    <property type="project" value="InterPro"/>
</dbReference>
<protein>
    <recommendedName>
        <fullName evidence="3">beta-galactosidase</fullName>
        <ecNumber evidence="3">3.2.1.23</ecNumber>
    </recommendedName>
</protein>
<evidence type="ECO:0000256" key="5">
    <source>
        <dbReference type="ARBA" id="ARBA00022801"/>
    </source>
</evidence>
<dbReference type="InterPro" id="IPR017853">
    <property type="entry name" value="GH"/>
</dbReference>
<evidence type="ECO:0000256" key="3">
    <source>
        <dbReference type="ARBA" id="ARBA00012756"/>
    </source>
</evidence>
<organism evidence="10 11">
    <name type="scientific">Paenibacillus thalictri</name>
    <dbReference type="NCBI Taxonomy" id="2527873"/>
    <lineage>
        <taxon>Bacteria</taxon>
        <taxon>Bacillati</taxon>
        <taxon>Bacillota</taxon>
        <taxon>Bacilli</taxon>
        <taxon>Bacillales</taxon>
        <taxon>Paenibacillaceae</taxon>
        <taxon>Paenibacillus</taxon>
    </lineage>
</organism>
<dbReference type="PANTHER" id="PTHR36447">
    <property type="entry name" value="BETA-GALACTOSIDASE GANA"/>
    <property type="match status" value="1"/>
</dbReference>
<dbReference type="InterPro" id="IPR013738">
    <property type="entry name" value="Beta_galactosidase_Trimer"/>
</dbReference>
<evidence type="ECO:0000256" key="6">
    <source>
        <dbReference type="ARBA" id="ARBA00022833"/>
    </source>
</evidence>
<comment type="caution">
    <text evidence="10">The sequence shown here is derived from an EMBL/GenBank/DDBJ whole genome shotgun (WGS) entry which is preliminary data.</text>
</comment>